<accession>A0A1N7QLN5</accession>
<organism evidence="1 2">
    <name type="scientific">Filimonas lacunae</name>
    <dbReference type="NCBI Taxonomy" id="477680"/>
    <lineage>
        <taxon>Bacteria</taxon>
        <taxon>Pseudomonadati</taxon>
        <taxon>Bacteroidota</taxon>
        <taxon>Chitinophagia</taxon>
        <taxon>Chitinophagales</taxon>
        <taxon>Chitinophagaceae</taxon>
        <taxon>Filimonas</taxon>
    </lineage>
</organism>
<reference evidence="2" key="1">
    <citation type="submission" date="2017-01" db="EMBL/GenBank/DDBJ databases">
        <authorList>
            <person name="Varghese N."/>
            <person name="Submissions S."/>
        </authorList>
    </citation>
    <scope>NUCLEOTIDE SEQUENCE [LARGE SCALE GENOMIC DNA]</scope>
    <source>
        <strain evidence="2">DSM 21054</strain>
    </source>
</reference>
<dbReference type="RefSeq" id="WP_262495971.1">
    <property type="nucleotide sequence ID" value="NZ_AP017422.1"/>
</dbReference>
<keyword evidence="2" id="KW-1185">Reference proteome</keyword>
<sequence>MMTASTIKAEQTLSLTTLAEFFDISDLQKKAEFYTWDYDF</sequence>
<protein>
    <submittedName>
        <fullName evidence="1">Uncharacterized protein</fullName>
    </submittedName>
</protein>
<name>A0A1N7QLN5_9BACT</name>
<dbReference type="EMBL" id="FTOR01000006">
    <property type="protein sequence ID" value="SIT23781.1"/>
    <property type="molecule type" value="Genomic_DNA"/>
</dbReference>
<gene>
    <name evidence="1" type="ORF">SAMN05421788_1066</name>
</gene>
<proteinExistence type="predicted"/>
<evidence type="ECO:0000313" key="1">
    <source>
        <dbReference type="EMBL" id="SIT23781.1"/>
    </source>
</evidence>
<dbReference type="STRING" id="477680.SAMN05421788_1066"/>
<dbReference type="Proteomes" id="UP000186917">
    <property type="component" value="Unassembled WGS sequence"/>
</dbReference>
<dbReference type="AlphaFoldDB" id="A0A1N7QLN5"/>
<evidence type="ECO:0000313" key="2">
    <source>
        <dbReference type="Proteomes" id="UP000186917"/>
    </source>
</evidence>